<dbReference type="Gene3D" id="3.30.2310.20">
    <property type="entry name" value="RelE-like"/>
    <property type="match status" value="1"/>
</dbReference>
<evidence type="ECO:0000313" key="3">
    <source>
        <dbReference type="EMBL" id="MDO7840871.1"/>
    </source>
</evidence>
<dbReference type="InterPro" id="IPR051803">
    <property type="entry name" value="TA_system_RelE-like_toxin"/>
</dbReference>
<dbReference type="PANTHER" id="PTHR33755:SF6">
    <property type="entry name" value="PLASMID STABILIZATION SYSTEM PROTEIN"/>
    <property type="match status" value="1"/>
</dbReference>
<evidence type="ECO:0000256" key="2">
    <source>
        <dbReference type="ARBA" id="ARBA00022649"/>
    </source>
</evidence>
<protein>
    <submittedName>
        <fullName evidence="3">Type II toxin-antitoxin system RelE/ParE family toxin</fullName>
    </submittedName>
</protein>
<name>A0ABT8ZTI4_9SPHN</name>
<comment type="caution">
    <text evidence="3">The sequence shown here is derived from an EMBL/GenBank/DDBJ whole genome shotgun (WGS) entry which is preliminary data.</text>
</comment>
<keyword evidence="4" id="KW-1185">Reference proteome</keyword>
<sequence length="94" mass="10623">MKTVWTQAARSDLRDISRYIGSDNPQRAVSFVDEIVSAGESILDMPLGFPLAHRLEHLAIRRRVHGSYLILYRVLPEAVEILHVVHTARDMSAS</sequence>
<dbReference type="EMBL" id="JAUQSZ010000001">
    <property type="protein sequence ID" value="MDO7840871.1"/>
    <property type="molecule type" value="Genomic_DNA"/>
</dbReference>
<reference evidence="3" key="1">
    <citation type="submission" date="2023-07" db="EMBL/GenBank/DDBJ databases">
        <authorList>
            <person name="Kim M.K."/>
        </authorList>
    </citation>
    <scope>NUCLEOTIDE SEQUENCE</scope>
    <source>
        <strain evidence="3">CA1-15</strain>
    </source>
</reference>
<dbReference type="Pfam" id="PF05016">
    <property type="entry name" value="ParE_toxin"/>
    <property type="match status" value="1"/>
</dbReference>
<proteinExistence type="inferred from homology"/>
<dbReference type="InterPro" id="IPR035093">
    <property type="entry name" value="RelE/ParE_toxin_dom_sf"/>
</dbReference>
<evidence type="ECO:0000313" key="4">
    <source>
        <dbReference type="Proteomes" id="UP001176468"/>
    </source>
</evidence>
<evidence type="ECO:0000256" key="1">
    <source>
        <dbReference type="ARBA" id="ARBA00006226"/>
    </source>
</evidence>
<dbReference type="InterPro" id="IPR007712">
    <property type="entry name" value="RelE/ParE_toxin"/>
</dbReference>
<organism evidence="3 4">
    <name type="scientific">Sphingomonas immobilis</name>
    <dbReference type="NCBI Taxonomy" id="3063997"/>
    <lineage>
        <taxon>Bacteria</taxon>
        <taxon>Pseudomonadati</taxon>
        <taxon>Pseudomonadota</taxon>
        <taxon>Alphaproteobacteria</taxon>
        <taxon>Sphingomonadales</taxon>
        <taxon>Sphingomonadaceae</taxon>
        <taxon>Sphingomonas</taxon>
    </lineage>
</organism>
<gene>
    <name evidence="3" type="ORF">Q5H94_00900</name>
</gene>
<dbReference type="Proteomes" id="UP001176468">
    <property type="component" value="Unassembled WGS sequence"/>
</dbReference>
<accession>A0ABT8ZTI4</accession>
<comment type="similarity">
    <text evidence="1">Belongs to the RelE toxin family.</text>
</comment>
<keyword evidence="2" id="KW-1277">Toxin-antitoxin system</keyword>
<dbReference type="RefSeq" id="WP_304559175.1">
    <property type="nucleotide sequence ID" value="NZ_JAUQSZ010000001.1"/>
</dbReference>
<dbReference type="PANTHER" id="PTHR33755">
    <property type="entry name" value="TOXIN PARE1-RELATED"/>
    <property type="match status" value="1"/>
</dbReference>